<dbReference type="VEuPathDB" id="FungiDB:FUN_014863"/>
<feature type="compositionally biased region" description="Polar residues" evidence="1">
    <location>
        <begin position="319"/>
        <end position="370"/>
    </location>
</feature>
<dbReference type="AlphaFoldDB" id="A0A2N1NA32"/>
<dbReference type="EMBL" id="LLXL01000586">
    <property type="protein sequence ID" value="PKK70709.1"/>
    <property type="molecule type" value="Genomic_DNA"/>
</dbReference>
<feature type="compositionally biased region" description="Polar residues" evidence="1">
    <location>
        <begin position="375"/>
        <end position="393"/>
    </location>
</feature>
<sequence length="528" mass="60137">MYIFFLGDLYIFYYAILILLHSKYLNPPEECDITASNSHTICIQSATIIVHCLEILLEKHPDFFAFAVYGPFAINPAKRVFSWQAKYSENKKAGEMLKRLELLKNRIAIVSKGYDRGRVDGEEGMNEGLTEWLGIPTPRNKINGEVIIPREWEVFIADDDRNLRRQYSLIARKQSGGPFMPRRKTSSYSRAMSMSSNSSIYMKGVRLNSGYDYMNSSQNMDDLNFIFKTDKSFDFSAFSQPSDQNFNLPRVTLDGVLVEEPEQFDHKQFGGGSQYHTPLQQSPQLQPQQFNSPYHSPPQQSQQSQQSPQLHASDFYTPLNLSPQLNPQDYNSPYQQSPQLQPEDYGNSSQLNHFGSPHLQDSSQYNSPQLLPQQYHSPQVQDQQHSTPLQQSPLLPHEEFDLKHTIMMSPEQFYDQIDNKNILNSNNDNNNLAWTPPSEWNQSNNNHDDNINSSSLLNSGVNTLLTPPSDFLSETSLDDITDDGFWHVLHNENNNHLGNSPLIDGSGLSDGLNENENEDGLGISIENK</sequence>
<proteinExistence type="predicted"/>
<feature type="region of interest" description="Disordered" evidence="1">
    <location>
        <begin position="375"/>
        <end position="394"/>
    </location>
</feature>
<gene>
    <name evidence="2" type="ORF">RhiirC2_452087</name>
</gene>
<feature type="compositionally biased region" description="Low complexity" evidence="1">
    <location>
        <begin position="297"/>
        <end position="309"/>
    </location>
</feature>
<name>A0A2N1NA32_9GLOM</name>
<accession>A0A2N1NA32</accession>
<dbReference type="VEuPathDB" id="FungiDB:RhiirFUN_012040"/>
<reference evidence="2 3" key="1">
    <citation type="submission" date="2016-04" db="EMBL/GenBank/DDBJ databases">
        <title>Genome analyses suggest a sexual origin of heterokaryosis in a supposedly ancient asexual fungus.</title>
        <authorList>
            <person name="Ropars J."/>
            <person name="Sedzielewska K."/>
            <person name="Noel J."/>
            <person name="Charron P."/>
            <person name="Farinelli L."/>
            <person name="Marton T."/>
            <person name="Kruger M."/>
            <person name="Pelin A."/>
            <person name="Brachmann A."/>
            <person name="Corradi N."/>
        </authorList>
    </citation>
    <scope>NUCLEOTIDE SEQUENCE [LARGE SCALE GENOMIC DNA]</scope>
    <source>
        <strain evidence="2 3">C2</strain>
    </source>
</reference>
<dbReference type="VEuPathDB" id="FungiDB:RhiirA1_417284"/>
<feature type="compositionally biased region" description="Low complexity" evidence="1">
    <location>
        <begin position="278"/>
        <end position="289"/>
    </location>
</feature>
<organism evidence="2 3">
    <name type="scientific">Rhizophagus irregularis</name>
    <dbReference type="NCBI Taxonomy" id="588596"/>
    <lineage>
        <taxon>Eukaryota</taxon>
        <taxon>Fungi</taxon>
        <taxon>Fungi incertae sedis</taxon>
        <taxon>Mucoromycota</taxon>
        <taxon>Glomeromycotina</taxon>
        <taxon>Glomeromycetes</taxon>
        <taxon>Glomerales</taxon>
        <taxon>Glomeraceae</taxon>
        <taxon>Rhizophagus</taxon>
    </lineage>
</organism>
<feature type="region of interest" description="Disordered" evidence="1">
    <location>
        <begin position="266"/>
        <end position="370"/>
    </location>
</feature>
<dbReference type="Proteomes" id="UP000233469">
    <property type="component" value="Unassembled WGS sequence"/>
</dbReference>
<evidence type="ECO:0000256" key="1">
    <source>
        <dbReference type="SAM" id="MobiDB-lite"/>
    </source>
</evidence>
<reference evidence="2 3" key="2">
    <citation type="submission" date="2017-10" db="EMBL/GenBank/DDBJ databases">
        <title>Extensive intraspecific genome diversity in a model arbuscular mycorrhizal fungus.</title>
        <authorList>
            <person name="Chen E.C.H."/>
            <person name="Morin E."/>
            <person name="Baudet D."/>
            <person name="Noel J."/>
            <person name="Ndikumana S."/>
            <person name="Charron P."/>
            <person name="St-Onge C."/>
            <person name="Giorgi J."/>
            <person name="Grigoriev I.V."/>
            <person name="Roux C."/>
            <person name="Martin F.M."/>
            <person name="Corradi N."/>
        </authorList>
    </citation>
    <scope>NUCLEOTIDE SEQUENCE [LARGE SCALE GENOMIC DNA]</scope>
    <source>
        <strain evidence="2 3">C2</strain>
    </source>
</reference>
<protein>
    <submittedName>
        <fullName evidence="2">Uncharacterized protein</fullName>
    </submittedName>
</protein>
<evidence type="ECO:0000313" key="2">
    <source>
        <dbReference type="EMBL" id="PKK70709.1"/>
    </source>
</evidence>
<feature type="region of interest" description="Disordered" evidence="1">
    <location>
        <begin position="428"/>
        <end position="448"/>
    </location>
</feature>
<evidence type="ECO:0000313" key="3">
    <source>
        <dbReference type="Proteomes" id="UP000233469"/>
    </source>
</evidence>
<comment type="caution">
    <text evidence="2">The sequence shown here is derived from an EMBL/GenBank/DDBJ whole genome shotgun (WGS) entry which is preliminary data.</text>
</comment>
<feature type="region of interest" description="Disordered" evidence="1">
    <location>
        <begin position="507"/>
        <end position="528"/>
    </location>
</feature>